<keyword evidence="1" id="KW-0472">Membrane</keyword>
<feature type="transmembrane region" description="Helical" evidence="1">
    <location>
        <begin position="197"/>
        <end position="222"/>
    </location>
</feature>
<feature type="transmembrane region" description="Helical" evidence="1">
    <location>
        <begin position="90"/>
        <end position="110"/>
    </location>
</feature>
<dbReference type="OrthoDB" id="7238679at2"/>
<comment type="caution">
    <text evidence="2">The sequence shown here is derived from an EMBL/GenBank/DDBJ whole genome shotgun (WGS) entry which is preliminary data.</text>
</comment>
<feature type="transmembrane region" description="Helical" evidence="1">
    <location>
        <begin position="63"/>
        <end position="83"/>
    </location>
</feature>
<organism evidence="2 3">
    <name type="scientific">Niastella vici</name>
    <dbReference type="NCBI Taxonomy" id="1703345"/>
    <lineage>
        <taxon>Bacteria</taxon>
        <taxon>Pseudomonadati</taxon>
        <taxon>Bacteroidota</taxon>
        <taxon>Chitinophagia</taxon>
        <taxon>Chitinophagales</taxon>
        <taxon>Chitinophagaceae</taxon>
        <taxon>Niastella</taxon>
    </lineage>
</organism>
<sequence>MNRNILLVIIGAVILCFVALDNKFPVLTQDTGSYINSGFTRDVPFDRPVLYGLFISHASWGSSLWLVVFSQALILSIVLFYYFRYFSANIYFNFFYLACLFFITFCMTGSLAASKIAPGVFGGITLLGTGLMLFAKDLTQRDYWIILSITVISAGMDVAYLITLVLLVIIYGVAALIKGKGQVPHVISVNRKRVLHTGVMAVVAWLLISMIHFLLGAGFGITRDKHISVFPRLINTGLAKEYLDQHCEKGQPGICAYKDSLNKLITVNSRLVNAALTDAQIKAFREIVPEIISQNGFARKIVKRSVIDFFLQIPKIRTAKYTQLHERSVTYTSIYKWYNSSVRETYLSRQMARWLDFWYLNYSQIISVICCLGVFILVFFNKVASRQQPLFMYVFIAYMVYAFAGALLYGSRNDFQSDIVWVLCVPVFIYLSEAGFKNSAQKSGKGLTSPQESLLI</sequence>
<accession>A0A1V9FS02</accession>
<reference evidence="2 3" key="1">
    <citation type="submission" date="2016-03" db="EMBL/GenBank/DDBJ databases">
        <title>Niastella vici sp. nov., isolated from farmland soil.</title>
        <authorList>
            <person name="Chen L."/>
            <person name="Wang D."/>
            <person name="Yang S."/>
            <person name="Wang G."/>
        </authorList>
    </citation>
    <scope>NUCLEOTIDE SEQUENCE [LARGE SCALE GENOMIC DNA]</scope>
    <source>
        <strain evidence="2 3">DJ57</strain>
    </source>
</reference>
<keyword evidence="1" id="KW-0812">Transmembrane</keyword>
<dbReference type="STRING" id="1703345.A3860_04945"/>
<feature type="transmembrane region" description="Helical" evidence="1">
    <location>
        <begin position="357"/>
        <end position="378"/>
    </location>
</feature>
<evidence type="ECO:0000256" key="1">
    <source>
        <dbReference type="SAM" id="Phobius"/>
    </source>
</evidence>
<dbReference type="Proteomes" id="UP000192796">
    <property type="component" value="Unassembled WGS sequence"/>
</dbReference>
<evidence type="ECO:0000313" key="2">
    <source>
        <dbReference type="EMBL" id="OQP61067.1"/>
    </source>
</evidence>
<proteinExistence type="predicted"/>
<dbReference type="EMBL" id="LVYD01000058">
    <property type="protein sequence ID" value="OQP61067.1"/>
    <property type="molecule type" value="Genomic_DNA"/>
</dbReference>
<feature type="transmembrane region" description="Helical" evidence="1">
    <location>
        <begin position="116"/>
        <end position="135"/>
    </location>
</feature>
<evidence type="ECO:0000313" key="3">
    <source>
        <dbReference type="Proteomes" id="UP000192796"/>
    </source>
</evidence>
<keyword evidence="1" id="KW-1133">Transmembrane helix</keyword>
<protein>
    <recommendedName>
        <fullName evidence="4">Glycosyltransferase RgtA/B/C/D-like domain-containing protein</fullName>
    </recommendedName>
</protein>
<gene>
    <name evidence="2" type="ORF">A3860_04945</name>
</gene>
<feature type="transmembrane region" description="Helical" evidence="1">
    <location>
        <begin position="144"/>
        <end position="177"/>
    </location>
</feature>
<dbReference type="RefSeq" id="WP_081151280.1">
    <property type="nucleotide sequence ID" value="NZ_LVYD01000058.1"/>
</dbReference>
<evidence type="ECO:0008006" key="4">
    <source>
        <dbReference type="Google" id="ProtNLM"/>
    </source>
</evidence>
<name>A0A1V9FS02_9BACT</name>
<feature type="transmembrane region" description="Helical" evidence="1">
    <location>
        <begin position="390"/>
        <end position="409"/>
    </location>
</feature>
<dbReference type="AlphaFoldDB" id="A0A1V9FS02"/>
<keyword evidence="3" id="KW-1185">Reference proteome</keyword>